<dbReference type="OrthoDB" id="185335at2"/>
<proteinExistence type="predicted"/>
<evidence type="ECO:0000313" key="2">
    <source>
        <dbReference type="Proteomes" id="UP000321577"/>
    </source>
</evidence>
<comment type="caution">
    <text evidence="1">The sequence shown here is derived from an EMBL/GenBank/DDBJ whole genome shotgun (WGS) entry which is preliminary data.</text>
</comment>
<dbReference type="AlphaFoldDB" id="A0A512M8Q1"/>
<name>A0A512M8Q1_9BACT</name>
<dbReference type="InterPro" id="IPR026325">
    <property type="entry name" value="DUF932"/>
</dbReference>
<accession>A0A512M8Q1</accession>
<dbReference type="Pfam" id="PF06067">
    <property type="entry name" value="DUF932"/>
    <property type="match status" value="1"/>
</dbReference>
<evidence type="ECO:0000313" key="1">
    <source>
        <dbReference type="EMBL" id="GEP43107.1"/>
    </source>
</evidence>
<dbReference type="Proteomes" id="UP000321577">
    <property type="component" value="Unassembled WGS sequence"/>
</dbReference>
<dbReference type="RefSeq" id="WP_146850686.1">
    <property type="nucleotide sequence ID" value="NZ_BKAG01000014.1"/>
</dbReference>
<evidence type="ECO:0008006" key="3">
    <source>
        <dbReference type="Google" id="ProtNLM"/>
    </source>
</evidence>
<protein>
    <recommendedName>
        <fullName evidence="3">DUF932 domain-containing protein</fullName>
    </recommendedName>
</protein>
<keyword evidence="2" id="KW-1185">Reference proteome</keyword>
<sequence>MIADTSSPAPVLVQRRTPNLILHCGATHVDLKDIRKVPTPKPTETWCPIPHHDLISTVQQTLKTTRLRIGTQAHSLTHDGMRYFGLMEVHAQKASDDYCWVLGLRNSHDKQFPAGIVAGASVFVCDNLSFSGEIKFARKHTRFIVRDLPQLVSRSVGLLLAKWHDQDKRISAYKEAEITDTDAHDLIIRATDVNVCSNRLIPEVLHEWREPRHDAFEGRNVWSLFNAFTESLKTGNLAELPKRTEALHGLLDTHVGLSA</sequence>
<reference evidence="1 2" key="1">
    <citation type="submission" date="2019-07" db="EMBL/GenBank/DDBJ databases">
        <title>Whole genome shotgun sequence of Brevifollis gellanilyticus NBRC 108608.</title>
        <authorList>
            <person name="Hosoyama A."/>
            <person name="Uohara A."/>
            <person name="Ohji S."/>
            <person name="Ichikawa N."/>
        </authorList>
    </citation>
    <scope>NUCLEOTIDE SEQUENCE [LARGE SCALE GENOMIC DNA]</scope>
    <source>
        <strain evidence="1 2">NBRC 108608</strain>
    </source>
</reference>
<dbReference type="EMBL" id="BKAG01000014">
    <property type="protein sequence ID" value="GEP43107.1"/>
    <property type="molecule type" value="Genomic_DNA"/>
</dbReference>
<organism evidence="1 2">
    <name type="scientific">Brevifollis gellanilyticus</name>
    <dbReference type="NCBI Taxonomy" id="748831"/>
    <lineage>
        <taxon>Bacteria</taxon>
        <taxon>Pseudomonadati</taxon>
        <taxon>Verrucomicrobiota</taxon>
        <taxon>Verrucomicrobiia</taxon>
        <taxon>Verrucomicrobiales</taxon>
        <taxon>Verrucomicrobiaceae</taxon>
    </lineage>
</organism>
<gene>
    <name evidence="1" type="ORF">BGE01nite_23980</name>
</gene>